<sequence length="519" mass="59917">MINVTKMDTFLASYAFFPLVVLVFPLLALFLAFSYLIYSLFAGKSIGDPKYSPVKGTVFHQLLYFNTLYDHQTQTAKTHPTFRLLTPGQSELYTIDVRNTEHILKTRFEKYSKGKYNHEIVTDLLGHGIFNVDGDKWKQQRKLASYEFSTRILRDFSCSVFRKNAAKLVGLISEFSHAGQVFDMQDLLMRCSLDSIFKVGFGVELNCLEGSSKEGREFMKAFDESNALVYWRYVDPFWKIKRFLNIGCEATLKKNLKLINDFVNGVIKKKREILAIQQDFAGKEDILSRFLMESKKDPENMTDKYLRDIVINFMIAGKDTSANTLSWFFYMLCKFSLIQEKIFQEVKDVTGSQESKPGLEEFVGSITDAALEKMHYLHAALTETLRLYPAVPMDGRIAEAPDVLPDGYRVEKGDGVYYMSYAKGRMSSIWGDDAEEFRPERWLNNGIFQPESPFKFIAFHAGPRMCLGKEFAYRQMKIVSMALLRFFRFKLADEKMNITYRTMFTLHMDKGLPLCAVPR</sequence>
<dbReference type="Proteomes" id="UP000828941">
    <property type="component" value="Chromosome 2"/>
</dbReference>
<name>A0ACB9Q4H4_BAUVA</name>
<keyword evidence="2" id="KW-1185">Reference proteome</keyword>
<comment type="caution">
    <text evidence="1">The sequence shown here is derived from an EMBL/GenBank/DDBJ whole genome shotgun (WGS) entry which is preliminary data.</text>
</comment>
<evidence type="ECO:0000313" key="2">
    <source>
        <dbReference type="Proteomes" id="UP000828941"/>
    </source>
</evidence>
<reference evidence="1 2" key="1">
    <citation type="journal article" date="2022" name="DNA Res.">
        <title>Chromosomal-level genome assembly of the orchid tree Bauhinia variegata (Leguminosae; Cercidoideae) supports the allotetraploid origin hypothesis of Bauhinia.</title>
        <authorList>
            <person name="Zhong Y."/>
            <person name="Chen Y."/>
            <person name="Zheng D."/>
            <person name="Pang J."/>
            <person name="Liu Y."/>
            <person name="Luo S."/>
            <person name="Meng S."/>
            <person name="Qian L."/>
            <person name="Wei D."/>
            <person name="Dai S."/>
            <person name="Zhou R."/>
        </authorList>
    </citation>
    <scope>NUCLEOTIDE SEQUENCE [LARGE SCALE GENOMIC DNA]</scope>
    <source>
        <strain evidence="1">BV-YZ2020</strain>
    </source>
</reference>
<organism evidence="1 2">
    <name type="scientific">Bauhinia variegata</name>
    <name type="common">Purple orchid tree</name>
    <name type="synonym">Phanera variegata</name>
    <dbReference type="NCBI Taxonomy" id="167791"/>
    <lineage>
        <taxon>Eukaryota</taxon>
        <taxon>Viridiplantae</taxon>
        <taxon>Streptophyta</taxon>
        <taxon>Embryophyta</taxon>
        <taxon>Tracheophyta</taxon>
        <taxon>Spermatophyta</taxon>
        <taxon>Magnoliopsida</taxon>
        <taxon>eudicotyledons</taxon>
        <taxon>Gunneridae</taxon>
        <taxon>Pentapetalae</taxon>
        <taxon>rosids</taxon>
        <taxon>fabids</taxon>
        <taxon>Fabales</taxon>
        <taxon>Fabaceae</taxon>
        <taxon>Cercidoideae</taxon>
        <taxon>Cercideae</taxon>
        <taxon>Bauhiniinae</taxon>
        <taxon>Bauhinia</taxon>
    </lineage>
</organism>
<proteinExistence type="predicted"/>
<evidence type="ECO:0000313" key="1">
    <source>
        <dbReference type="EMBL" id="KAI4354917.1"/>
    </source>
</evidence>
<accession>A0ACB9Q4H4</accession>
<gene>
    <name evidence="1" type="ORF">L6164_003742</name>
</gene>
<dbReference type="EMBL" id="CM039427">
    <property type="protein sequence ID" value="KAI4354917.1"/>
    <property type="molecule type" value="Genomic_DNA"/>
</dbReference>
<protein>
    <submittedName>
        <fullName evidence="1">Uncharacterized protein</fullName>
    </submittedName>
</protein>